<evidence type="ECO:0000256" key="9">
    <source>
        <dbReference type="ARBA" id="ARBA00022729"/>
    </source>
</evidence>
<feature type="disulfide bond" evidence="27">
    <location>
        <begin position="880"/>
        <end position="889"/>
    </location>
</feature>
<dbReference type="Gene3D" id="3.30.70.3310">
    <property type="match status" value="1"/>
</dbReference>
<feature type="domain" description="EGF-like" evidence="31">
    <location>
        <begin position="1134"/>
        <end position="1176"/>
    </location>
</feature>
<dbReference type="Pfam" id="PF12796">
    <property type="entry name" value="Ank_2"/>
    <property type="match status" value="2"/>
</dbReference>
<comment type="similarity">
    <text evidence="3">Belongs to the NOTCH family.</text>
</comment>
<dbReference type="PROSITE" id="PS50297">
    <property type="entry name" value="ANK_REP_REGION"/>
    <property type="match status" value="3"/>
</dbReference>
<dbReference type="FunFam" id="2.10.25.10:FF:000125">
    <property type="entry name" value="Neurogenic locus notch protein-like"/>
    <property type="match status" value="2"/>
</dbReference>
<feature type="domain" description="EGF-like" evidence="31">
    <location>
        <begin position="139"/>
        <end position="176"/>
    </location>
</feature>
<evidence type="ECO:0000256" key="5">
    <source>
        <dbReference type="ARBA" id="ARBA00022475"/>
    </source>
</evidence>
<feature type="disulfide bond" evidence="27">
    <location>
        <begin position="166"/>
        <end position="175"/>
    </location>
</feature>
<dbReference type="PRINTS" id="PR01985">
    <property type="entry name" value="NOTCH2"/>
</dbReference>
<dbReference type="InterPro" id="IPR049883">
    <property type="entry name" value="NOTCH1_EGF-like"/>
</dbReference>
<keyword evidence="34" id="KW-1185">Reference proteome</keyword>
<dbReference type="PRINTS" id="PR00010">
    <property type="entry name" value="EGFBLOOD"/>
</dbReference>
<keyword evidence="11" id="KW-0221">Differentiation</keyword>
<dbReference type="GO" id="GO:0009986">
    <property type="term" value="C:cell surface"/>
    <property type="evidence" value="ECO:0007669"/>
    <property type="project" value="TreeGrafter"/>
</dbReference>
<dbReference type="FunFam" id="2.10.25.10:FF:000136">
    <property type="entry name" value="Neurogenic locus notch 1"/>
    <property type="match status" value="1"/>
</dbReference>
<feature type="disulfide bond" evidence="27">
    <location>
        <begin position="709"/>
        <end position="719"/>
    </location>
</feature>
<dbReference type="GO" id="GO:0038023">
    <property type="term" value="F:signaling receptor activity"/>
    <property type="evidence" value="ECO:0007669"/>
    <property type="project" value="InterPro"/>
</dbReference>
<gene>
    <name evidence="33" type="primary">notch2</name>
</gene>
<dbReference type="FunFam" id="2.10.25.10:FF:000279">
    <property type="entry name" value="Neurogenic locus notch 1"/>
    <property type="match status" value="1"/>
</dbReference>
<feature type="domain" description="LNR" evidence="32">
    <location>
        <begin position="1378"/>
        <end position="1419"/>
    </location>
</feature>
<dbReference type="GO" id="GO:0051240">
    <property type="term" value="P:positive regulation of multicellular organismal process"/>
    <property type="evidence" value="ECO:0007669"/>
    <property type="project" value="UniProtKB-ARBA"/>
</dbReference>
<evidence type="ECO:0000256" key="23">
    <source>
        <dbReference type="ARBA" id="ARBA00065120"/>
    </source>
</evidence>
<feature type="domain" description="EGF-like" evidence="31">
    <location>
        <begin position="892"/>
        <end position="928"/>
    </location>
</feature>
<feature type="disulfide bond" evidence="27">
    <location>
        <begin position="283"/>
        <end position="292"/>
    </location>
</feature>
<dbReference type="FunFam" id="2.10.25.10:FF:000004">
    <property type="entry name" value="Neurogenic locus notch 1"/>
    <property type="match status" value="3"/>
</dbReference>
<feature type="domain" description="EGF-like" evidence="31">
    <location>
        <begin position="372"/>
        <end position="410"/>
    </location>
</feature>
<dbReference type="FunFam" id="2.10.25.10:FF:000080">
    <property type="entry name" value="Neurogenic locus notch 1"/>
    <property type="match status" value="1"/>
</dbReference>
<feature type="domain" description="EGF-like" evidence="31">
    <location>
        <begin position="816"/>
        <end position="852"/>
    </location>
</feature>
<dbReference type="InterPro" id="IPR051355">
    <property type="entry name" value="Notch/Slit_guidance"/>
</dbReference>
<dbReference type="InterPro" id="IPR008297">
    <property type="entry name" value="Notch"/>
</dbReference>
<dbReference type="Proteomes" id="UP000005226">
    <property type="component" value="Chromosome 20"/>
</dbReference>
<feature type="disulfide bond" evidence="27">
    <location>
        <begin position="381"/>
        <end position="398"/>
    </location>
</feature>
<keyword evidence="16 29" id="KW-0472">Membrane</keyword>
<evidence type="ECO:0000256" key="17">
    <source>
        <dbReference type="ARBA" id="ARBA00023157"/>
    </source>
</evidence>
<feature type="domain" description="EGF-like" evidence="31">
    <location>
        <begin position="971"/>
        <end position="1008"/>
    </location>
</feature>
<feature type="disulfide bond" evidence="27">
    <location>
        <begin position="730"/>
        <end position="739"/>
    </location>
</feature>
<evidence type="ECO:0000256" key="10">
    <source>
        <dbReference type="ARBA" id="ARBA00022737"/>
    </source>
</evidence>
<dbReference type="GO" id="GO:0043005">
    <property type="term" value="C:neuron projection"/>
    <property type="evidence" value="ECO:0007669"/>
    <property type="project" value="UniProtKB-ARBA"/>
</dbReference>
<dbReference type="SMART" id="SM01338">
    <property type="entry name" value="NOD"/>
    <property type="match status" value="1"/>
</dbReference>
<dbReference type="PRINTS" id="PR01983">
    <property type="entry name" value="NOTCH"/>
</dbReference>
<evidence type="ECO:0000256" key="28">
    <source>
        <dbReference type="SAM" id="MobiDB-lite"/>
    </source>
</evidence>
<feature type="disulfide bond" evidence="27">
    <location>
        <begin position="804"/>
        <end position="813"/>
    </location>
</feature>
<feature type="disulfide bond" evidence="27">
    <location>
        <begin position="323"/>
        <end position="332"/>
    </location>
</feature>
<reference evidence="33" key="2">
    <citation type="submission" date="2025-08" db="UniProtKB">
        <authorList>
            <consortium name="Ensembl"/>
        </authorList>
    </citation>
    <scope>IDENTIFICATION</scope>
</reference>
<feature type="disulfide bond" evidence="27">
    <location>
        <begin position="1166"/>
        <end position="1175"/>
    </location>
</feature>
<feature type="domain" description="EGF-like" evidence="31">
    <location>
        <begin position="705"/>
        <end position="740"/>
    </location>
</feature>
<dbReference type="InterPro" id="IPR013032">
    <property type="entry name" value="EGF-like_CS"/>
</dbReference>
<feature type="disulfide bond" evidence="27">
    <location>
        <begin position="655"/>
        <end position="664"/>
    </location>
</feature>
<feature type="domain" description="EGF-like" evidence="31">
    <location>
        <begin position="452"/>
        <end position="488"/>
    </location>
</feature>
<feature type="disulfide bond" evidence="27">
    <location>
        <begin position="580"/>
        <end position="589"/>
    </location>
</feature>
<feature type="domain" description="EGF-like" evidence="31">
    <location>
        <begin position="295"/>
        <end position="333"/>
    </location>
</feature>
<dbReference type="InterPro" id="IPR036770">
    <property type="entry name" value="Ankyrin_rpt-contain_sf"/>
</dbReference>
<organism evidence="33 34">
    <name type="scientific">Takifugu rubripes</name>
    <name type="common">Japanese pufferfish</name>
    <name type="synonym">Fugu rubripes</name>
    <dbReference type="NCBI Taxonomy" id="31033"/>
    <lineage>
        <taxon>Eukaryota</taxon>
        <taxon>Metazoa</taxon>
        <taxon>Chordata</taxon>
        <taxon>Craniata</taxon>
        <taxon>Vertebrata</taxon>
        <taxon>Euteleostomi</taxon>
        <taxon>Actinopterygii</taxon>
        <taxon>Neopterygii</taxon>
        <taxon>Teleostei</taxon>
        <taxon>Neoteleostei</taxon>
        <taxon>Acanthomorphata</taxon>
        <taxon>Eupercaria</taxon>
        <taxon>Tetraodontiformes</taxon>
        <taxon>Tetradontoidea</taxon>
        <taxon>Tetraodontidae</taxon>
        <taxon>Takifugu</taxon>
    </lineage>
</organism>
<proteinExistence type="inferred from homology"/>
<feature type="domain" description="EGF-like" evidence="31">
    <location>
        <begin position="335"/>
        <end position="371"/>
    </location>
</feature>
<dbReference type="FunFam" id="2.10.25.10:FF:000117">
    <property type="entry name" value="Delta-like protein"/>
    <property type="match status" value="1"/>
</dbReference>
<feature type="chain" id="PRO_5025592657" evidence="30">
    <location>
        <begin position="18"/>
        <end position="2363"/>
    </location>
</feature>
<feature type="disulfide bond" evidence="27">
    <location>
        <begin position="400"/>
        <end position="409"/>
    </location>
</feature>
<comment type="subcellular location">
    <subcellularLocation>
        <location evidence="2">Cell membrane</location>
        <topology evidence="2">Single-pass type I membrane protein</topology>
    </subcellularLocation>
    <subcellularLocation>
        <location evidence="1">Nucleus</location>
    </subcellularLocation>
</comment>
<feature type="domain" description="EGF-like" evidence="31">
    <location>
        <begin position="95"/>
        <end position="138"/>
    </location>
</feature>
<evidence type="ECO:0000259" key="31">
    <source>
        <dbReference type="PROSITE" id="PS50026"/>
    </source>
</evidence>
<keyword evidence="4" id="KW-0217">Developmental protein</keyword>
<feature type="compositionally biased region" description="Low complexity" evidence="28">
    <location>
        <begin position="2175"/>
        <end position="2195"/>
    </location>
</feature>
<dbReference type="Pfam" id="PF00066">
    <property type="entry name" value="Notch"/>
    <property type="match status" value="3"/>
</dbReference>
<feature type="disulfide bond" evidence="25">
    <location>
        <begin position="423"/>
        <end position="438"/>
    </location>
</feature>
<feature type="disulfide bond" evidence="27">
    <location>
        <begin position="1046"/>
        <end position="1055"/>
    </location>
</feature>
<evidence type="ECO:0000256" key="4">
    <source>
        <dbReference type="ARBA" id="ARBA00022473"/>
    </source>
</evidence>
<dbReference type="GO" id="GO:0007219">
    <property type="term" value="P:Notch signaling pathway"/>
    <property type="evidence" value="ECO:0007669"/>
    <property type="project" value="UniProtKB-KW"/>
</dbReference>
<dbReference type="GO" id="GO:0050877">
    <property type="term" value="P:nervous system process"/>
    <property type="evidence" value="ECO:0007669"/>
    <property type="project" value="UniProtKB-ARBA"/>
</dbReference>
<keyword evidence="6 27" id="KW-0245">EGF-like domain</keyword>
<evidence type="ECO:0000256" key="12">
    <source>
        <dbReference type="ARBA" id="ARBA00022976"/>
    </source>
</evidence>
<evidence type="ECO:0000313" key="34">
    <source>
        <dbReference type="Proteomes" id="UP000005226"/>
    </source>
</evidence>
<dbReference type="SMART" id="SM00181">
    <property type="entry name" value="EGF"/>
    <property type="match status" value="31"/>
</dbReference>
<keyword evidence="7" id="KW-0597">Phosphoprotein</keyword>
<dbReference type="GO" id="GO:0031017">
    <property type="term" value="P:exocrine pancreas development"/>
    <property type="evidence" value="ECO:0007669"/>
    <property type="project" value="UniProtKB-ARBA"/>
</dbReference>
<feature type="disulfide bond" evidence="27">
    <location>
        <begin position="1316"/>
        <end position="1325"/>
    </location>
</feature>
<feature type="disulfide bond" evidence="27">
    <location>
        <begin position="543"/>
        <end position="552"/>
    </location>
</feature>
<dbReference type="SMART" id="SM00248">
    <property type="entry name" value="ANK"/>
    <property type="match status" value="6"/>
</dbReference>
<evidence type="ECO:0000256" key="27">
    <source>
        <dbReference type="PROSITE-ProRule" id="PRU00076"/>
    </source>
</evidence>
<feature type="domain" description="EGF-like" evidence="31">
    <location>
        <begin position="1250"/>
        <end position="1287"/>
    </location>
</feature>
<dbReference type="Gene3D" id="2.10.25.10">
    <property type="entry name" value="Laminin"/>
    <property type="match status" value="31"/>
</dbReference>
<dbReference type="FunFam" id="2.10.25.10:FF:000060">
    <property type="entry name" value="Neurogenic locus notch protein 1"/>
    <property type="match status" value="1"/>
</dbReference>
<dbReference type="GO" id="GO:0007411">
    <property type="term" value="P:axon guidance"/>
    <property type="evidence" value="ECO:0007669"/>
    <property type="project" value="TreeGrafter"/>
</dbReference>
<feature type="domain" description="EGF-like" evidence="31">
    <location>
        <begin position="854"/>
        <end position="890"/>
    </location>
</feature>
<dbReference type="FunFam" id="2.10.25.10:FF:000173">
    <property type="entry name" value="Neurogenic locus notch protein 2"/>
    <property type="match status" value="1"/>
</dbReference>
<dbReference type="PANTHER" id="PTHR45836">
    <property type="entry name" value="SLIT HOMOLOG"/>
    <property type="match status" value="1"/>
</dbReference>
<dbReference type="InterPro" id="IPR011656">
    <property type="entry name" value="Notch_NODP_dom"/>
</dbReference>
<dbReference type="InterPro" id="IPR022336">
    <property type="entry name" value="Notch_2"/>
</dbReference>
<dbReference type="FunFam" id="2.10.25.10:FF:000006">
    <property type="entry name" value="Versican core protein-like isoform 1"/>
    <property type="match status" value="1"/>
</dbReference>
<feature type="disulfide bond" evidence="27">
    <location>
        <begin position="1277"/>
        <end position="1286"/>
    </location>
</feature>
<dbReference type="GO" id="GO:0005509">
    <property type="term" value="F:calcium ion binding"/>
    <property type="evidence" value="ECO:0007669"/>
    <property type="project" value="InterPro"/>
</dbReference>
<feature type="binding site" evidence="24">
    <location>
        <position position="453"/>
    </location>
    <ligand>
        <name>Ca(2+)</name>
        <dbReference type="ChEBI" id="CHEBI:29108"/>
        <label>2</label>
    </ligand>
</feature>
<feature type="binding site" evidence="24">
    <location>
        <position position="455"/>
    </location>
    <ligand>
        <name>Ca(2+)</name>
        <dbReference type="ChEBI" id="CHEBI:29108"/>
        <label>2</label>
    </ligand>
</feature>
<keyword evidence="15 26" id="KW-0040">ANK repeat</keyword>
<name>A0A674PP77_TAKRU</name>
<feature type="repeat" description="ANK" evidence="26">
    <location>
        <begin position="1860"/>
        <end position="1892"/>
    </location>
</feature>
<dbReference type="InterPro" id="IPR000800">
    <property type="entry name" value="Notch_dom"/>
</dbReference>
<dbReference type="SMART" id="SM01339">
    <property type="entry name" value="NODP"/>
    <property type="match status" value="1"/>
</dbReference>
<feature type="repeat" description="ANK" evidence="26">
    <location>
        <begin position="1926"/>
        <end position="1958"/>
    </location>
</feature>
<dbReference type="GO" id="GO:0007435">
    <property type="term" value="P:salivary gland morphogenesis"/>
    <property type="evidence" value="ECO:0007669"/>
    <property type="project" value="UniProtKB-ARBA"/>
</dbReference>
<dbReference type="PROSITE" id="PS01187">
    <property type="entry name" value="EGF_CA"/>
    <property type="match status" value="8"/>
</dbReference>
<dbReference type="FunFam" id="2.10.25.10:FF:000309">
    <property type="entry name" value="Uncharacterized protein, isoform A"/>
    <property type="match status" value="1"/>
</dbReference>
<dbReference type="FunFam" id="2.10.25.10:FF:000092">
    <property type="entry name" value="Neurogenic locus notch protein 1"/>
    <property type="match status" value="1"/>
</dbReference>
<dbReference type="FunFam" id="2.10.25.10:FF:000127">
    <property type="entry name" value="Neurogenic locus notch protein 1"/>
    <property type="match status" value="1"/>
</dbReference>
<evidence type="ECO:0000259" key="32">
    <source>
        <dbReference type="PROSITE" id="PS50258"/>
    </source>
</evidence>
<evidence type="ECO:0000256" key="3">
    <source>
        <dbReference type="ARBA" id="ARBA00005847"/>
    </source>
</evidence>
<dbReference type="PIRSF" id="PIRSF002279">
    <property type="entry name" value="Notch"/>
    <property type="match status" value="1"/>
</dbReference>
<feature type="domain" description="EGF-like" evidence="31">
    <location>
        <begin position="1058"/>
        <end position="1094"/>
    </location>
</feature>
<evidence type="ECO:0000256" key="21">
    <source>
        <dbReference type="ARBA" id="ARBA00023180"/>
    </source>
</evidence>
<feature type="repeat" description="ANK" evidence="26">
    <location>
        <begin position="1893"/>
        <end position="1925"/>
    </location>
</feature>
<feature type="repeat" description="ANK" evidence="26">
    <location>
        <begin position="1793"/>
        <end position="1825"/>
    </location>
</feature>
<feature type="domain" description="EGF-like" evidence="31">
    <location>
        <begin position="1021"/>
        <end position="1056"/>
    </location>
</feature>
<feature type="disulfide bond" evidence="27">
    <location>
        <begin position="918"/>
        <end position="927"/>
    </location>
</feature>
<evidence type="ECO:0000313" key="33">
    <source>
        <dbReference type="Ensembl" id="ENSTRUP00000087406.1"/>
    </source>
</evidence>
<feature type="disulfide bond" evidence="27">
    <location>
        <begin position="1084"/>
        <end position="1093"/>
    </location>
</feature>
<dbReference type="FunFam" id="3.30.300.320:FF:000001">
    <property type="entry name" value="Neurogenic locus notch 1"/>
    <property type="match status" value="1"/>
</dbReference>
<dbReference type="InterPro" id="IPR024600">
    <property type="entry name" value="Notch_C"/>
</dbReference>
<dbReference type="Pfam" id="PF25024">
    <property type="entry name" value="EGF_TEN"/>
    <property type="match status" value="1"/>
</dbReference>
<feature type="disulfide bond" evidence="25">
    <location>
        <begin position="456"/>
        <end position="467"/>
    </location>
</feature>
<keyword evidence="17 25" id="KW-1015">Disulfide bond</keyword>
<comment type="caution">
    <text evidence="27">Lacks conserved residue(s) required for the propagation of feature annotation.</text>
</comment>
<feature type="domain" description="EGF-like" evidence="31">
    <location>
        <begin position="517"/>
        <end position="553"/>
    </location>
</feature>
<keyword evidence="10" id="KW-0677">Repeat</keyword>
<feature type="domain" description="EGF-like" evidence="31">
    <location>
        <begin position="1096"/>
        <end position="1132"/>
    </location>
</feature>
<dbReference type="PRINTS" id="PR01452">
    <property type="entry name" value="LNOTCHREPEAT"/>
</dbReference>
<dbReference type="Pfam" id="PF00008">
    <property type="entry name" value="EGF"/>
    <property type="match status" value="13"/>
</dbReference>
<feature type="domain" description="EGF-like" evidence="31">
    <location>
        <begin position="930"/>
        <end position="966"/>
    </location>
</feature>
<feature type="compositionally biased region" description="Low complexity" evidence="28">
    <location>
        <begin position="2335"/>
        <end position="2355"/>
    </location>
</feature>
<feature type="domain" description="LNR" evidence="32">
    <location>
        <begin position="1422"/>
        <end position="1458"/>
    </location>
</feature>
<feature type="disulfide bond" evidence="27">
    <location>
        <begin position="998"/>
        <end position="1007"/>
    </location>
</feature>
<feature type="disulfide bond" evidence="25">
    <location>
        <begin position="416"/>
        <end position="429"/>
    </location>
</feature>
<feature type="compositionally biased region" description="Polar residues" evidence="28">
    <location>
        <begin position="2261"/>
        <end position="2276"/>
    </location>
</feature>
<dbReference type="PROSITE" id="PS50258">
    <property type="entry name" value="LNR"/>
    <property type="match status" value="3"/>
</dbReference>
<feature type="signal peptide" evidence="30">
    <location>
        <begin position="1"/>
        <end position="17"/>
    </location>
</feature>
<feature type="domain" description="EGF-like" evidence="31">
    <location>
        <begin position="592"/>
        <end position="628"/>
    </location>
</feature>
<dbReference type="PROSITE" id="PS01186">
    <property type="entry name" value="EGF_2"/>
    <property type="match status" value="22"/>
</dbReference>
<keyword evidence="14" id="KW-0805">Transcription regulation</keyword>
<feature type="domain" description="EGF-like" evidence="31">
    <location>
        <begin position="1288"/>
        <end position="1326"/>
    </location>
</feature>
<dbReference type="FunFam" id="1.25.40.20:FF:000005">
    <property type="entry name" value="Neurogenic locus notch 1"/>
    <property type="match status" value="1"/>
</dbReference>
<feature type="domain" description="EGF-like" evidence="31">
    <location>
        <begin position="555"/>
        <end position="590"/>
    </location>
</feature>
<feature type="domain" description="EGF-like" evidence="31">
    <location>
        <begin position="630"/>
        <end position="665"/>
    </location>
</feature>
<feature type="region of interest" description="Disordered" evidence="28">
    <location>
        <begin position="2215"/>
        <end position="2363"/>
    </location>
</feature>
<dbReference type="GO" id="GO:0005886">
    <property type="term" value="C:plasma membrane"/>
    <property type="evidence" value="ECO:0007669"/>
    <property type="project" value="UniProtKB-SubCell"/>
</dbReference>
<dbReference type="GO" id="GO:0071228">
    <property type="term" value="P:cellular response to tumor cell"/>
    <property type="evidence" value="ECO:0007669"/>
    <property type="project" value="InterPro"/>
</dbReference>
<feature type="disulfide bond" evidence="27">
    <location>
        <begin position="206"/>
        <end position="215"/>
    </location>
</feature>
<evidence type="ECO:0000256" key="11">
    <source>
        <dbReference type="ARBA" id="ARBA00022782"/>
    </source>
</evidence>
<evidence type="ECO:0000256" key="20">
    <source>
        <dbReference type="ARBA" id="ARBA00023170"/>
    </source>
</evidence>
<feature type="region of interest" description="Disordered" evidence="28">
    <location>
        <begin position="2167"/>
        <end position="2198"/>
    </location>
</feature>
<keyword evidence="24" id="KW-0479">Metal-binding</keyword>
<keyword evidence="19" id="KW-0804">Transcription</keyword>
<dbReference type="SMART" id="SM00004">
    <property type="entry name" value="NL"/>
    <property type="match status" value="3"/>
</dbReference>
<keyword evidence="18" id="KW-0010">Activator</keyword>
<dbReference type="PROSITE" id="PS00010">
    <property type="entry name" value="ASX_HYDROXYL"/>
    <property type="match status" value="19"/>
</dbReference>
<dbReference type="GO" id="GO:0005634">
    <property type="term" value="C:nucleus"/>
    <property type="evidence" value="ECO:0007669"/>
    <property type="project" value="UniProtKB-SubCell"/>
</dbReference>
<evidence type="ECO:0000256" key="25">
    <source>
        <dbReference type="PIRSR" id="PIRSR002279-2"/>
    </source>
</evidence>
<feature type="binding site" evidence="24">
    <location>
        <position position="432"/>
    </location>
    <ligand>
        <name>Ca(2+)</name>
        <dbReference type="ChEBI" id="CHEBI:29108"/>
        <label>1</label>
    </ligand>
</feature>
<dbReference type="GO" id="GO:0030855">
    <property type="term" value="P:epithelial cell differentiation"/>
    <property type="evidence" value="ECO:0007669"/>
    <property type="project" value="UniProtKB-ARBA"/>
</dbReference>
<keyword evidence="9 30" id="KW-0732">Signal</keyword>
<keyword evidence="5" id="KW-1003">Cell membrane</keyword>
<feature type="disulfide bond" evidence="27">
    <location>
        <begin position="693"/>
        <end position="702"/>
    </location>
</feature>
<evidence type="ECO:0000256" key="19">
    <source>
        <dbReference type="ARBA" id="ARBA00023163"/>
    </source>
</evidence>
<keyword evidence="22" id="KW-0539">Nucleus</keyword>
<feature type="disulfide bond" evidence="27">
    <location>
        <begin position="1292"/>
        <end position="1302"/>
    </location>
</feature>
<dbReference type="SMART" id="SM01334">
    <property type="entry name" value="DUF3454"/>
    <property type="match status" value="1"/>
</dbReference>
<feature type="transmembrane region" description="Helical" evidence="29">
    <location>
        <begin position="59"/>
        <end position="80"/>
    </location>
</feature>
<feature type="domain" description="EGF-like" evidence="31">
    <location>
        <begin position="412"/>
        <end position="450"/>
    </location>
</feature>
<keyword evidence="21" id="KW-0325">Glycoprotein</keyword>
<sequence length="2363" mass="254357">MFRWRSFHLFLVSVGHSQQLPDSSTSSFCFVITNPSITPPPTRTSSFCYSYCEHLPSPYFILLLYFLSLCGCLNGGVLLFGSRCAPGFLGEYCQHKDPCQPGYCLNGGNCSVSMSAGVPVPGSATCSCPLGYAGPGCEYEDSCLSSPCANGGTCSTLSGGSYTCSCLPGYTGRHCLNDTDECAATPSICQNEGTCINTRGSYKCMCALGFTGKHCESSYIPCSPSPCLNGGTCNQNSETSYSCHCLPGFNGTNCENNIDDCPGHQCANRGTCIDGVNTYNCQCPPEWTGQHCTEDVNECHLQPNTCQNGGTCSNLFGSYVCVCVNGWSGLDCSENIDDCDTAACSPGSTCVDRVASFVCLCPYGKTGLLCHLDDACISKPCKGGSKCDTNPISGMFNCNCPSGYTGSTCSIDRDECSIGTNPCEHGGQCVNTEGSFTCNCAKGYAGPRCEQDVNECASNPCQNDGTCLDRIGDYSCICMYSSIGPVFIDFLVYWNTAFPLCCVLLFTGFSGEMCQIDIDECSSTPCLNGAKCIDLPNGYDCECAEGFKGLLCEENINDCVPEPCHHGQCKDGIATFSCECYAGYTGAICNIQVQECHSNPCQNRGRCIDLVNAYQCNCPPGISGVNCEINEDDCASNLCVYGECQDGINEYKCVCSPGYTGDKCDVDINECSSNPCMSGGTCVDNVNGFHCLCPPSTYGLLCLSGTDHCVAQPCVHGKCIEQQNGYFCQCEAGWVGQHCEQEKDECLPNPCQNGGVCLPSADYTYFTCRCPAGWQGLCLSAAMSNPCRNGGHCINSPGSYICKCPSGYSGHNCQTDIDDCSPNPCLNGGSCVDDVGSFSCECRPGFEGEHCEIEADECASQPCRNGAICRDYVNSFVCECRLGFDGILCDHNILECTESSCLNNGTCIDDINTFSCRCLPGFFGTFCEYEQNECDSQPCKNGGTCTDGLGTYRCTCPAGYNGQNCQVKSNYVNLCRQVRCHNGGSCSHTGATSWTCHCTMGWTGPYCDVPDMSCRDFAARKGLEEENVCKNAGRCVNVGNSHKCECQPGYTGSYCEEMVDECKSNPCRNGATCKDYQGTYECICKPGYQGVNCEYEVDECHSKPCLHGGTCINLINRFTCVCPSGTHGVQCEVNVDDCAPKPGSWEPRCLNGGQCLDGIGRYTCSCPPGFVGEHCEGDLNECLSGPCHATGSLDCVQLVNDYQCRCRLGYTGRHCDSMVDLCLSKPCRNGGVCSMNMTSVHGYMCSCPPVRYTCAKLHCQNGGRCVESAGGHLYCQCQQGFSGAHCENSQWCPWPCQNGGTCMKDSANPVQYSCHCPNNFSGRYCENNVVGSGPSTCPYLQCKHHSADKVCDAQCNNHECDWDGGDCSLNWKQPWSNCTASVSCWDLFKNGRCDKECDNPGCLFDGFECQKHKTCKYVYEKYCADHFGNKICDPSCYTKACGWDGLDCAGDTPAKIVPGTLVIVVLLQPKELLGDLRGFLRSLGALLYTNLQVKLDENNKPMVYPYFGVENHGQQLKGSRSKRELEKEVIGSVVHLEIDNRKCSESSGECFSKTEEVASFLAAAHIKADLPYPLVSVNSGNHLSSFPPGPAVPIRETHILPYLVGVSVVILLLIVVLGMLAAKRKHKHGLLWLPDGFMANKNDKRREPVGQDDFDLKNFKTQDGAVLDGGQSQRWLEDEVPPRKPRLEGKPLLPMAMDGGVDRREWTRQHRKAADISLTPPQAELDSDGVDVNVKGPDGFTPLMLASLRNGGVLDCNLHGDEEEESGGDEPGSSVISDLISQGASLIAQTDRTGETALHLAARYARADAAKRLLDAGADPNAHDNMGRTPLHAAVAADAQGVFQILIRNRATELDSRMNDGTTPLILAARLAVEGMVEELIHCHADINAVDDHGKSALHWAAAVNNVEATLVLLKNGANRDMQDNKEETPLFLAAREGSFEAAQVLLDHYSNRDITDHMDRLPRDTAQERMHHDIVRLLDQYNVVHSPHNGPNLMGGAGNPSMMCGANGAGFMNVRSGAQGKKNRRGGASGGAAANGVNANGVKTAGALPESSVTMSPVDSLESPHSFLGDVSGTVSTTANSPPLLSSPTTRPMLPPVSHMLGQQQGWVGTTKHPYSDHMFSLIPHQIGGSHTGMGHSRGPMFTPMNVTMSREQLPPIVTFQMMAPGGGQGMLKQSQTGQVQVTQSQNQSHSQQGPGHLHCAQSMMYQMNEQMGIGHGLPHTVQHPHTIGHGHAGMEGQSRQLPSYQPMQSPVDKYPTPPSQHSYTTTGSEGTTPGHSAHPPSEHPYLTPSPDSPDPWSSSSPHSNSDWSDITTSPTPLGNPHHTLPSSHRTHIPEQVQLQPQSQQIQQSSQQPQLGNMQVIA</sequence>
<feature type="binding site" evidence="24">
    <location>
        <position position="435"/>
    </location>
    <ligand>
        <name>Ca(2+)</name>
        <dbReference type="ChEBI" id="CHEBI:29108"/>
        <label>1</label>
    </ligand>
</feature>
<evidence type="ECO:0000256" key="13">
    <source>
        <dbReference type="ARBA" id="ARBA00022989"/>
    </source>
</evidence>
<dbReference type="PANTHER" id="PTHR45836:SF15">
    <property type="entry name" value="NEUROGENIC LOCUS NOTCH HOMOLOG PROTEIN 2"/>
    <property type="match status" value="1"/>
</dbReference>
<dbReference type="FunFam" id="2.10.25.10:FF:000327">
    <property type="entry name" value="neurogenic locus notch homolog protein 4"/>
    <property type="match status" value="1"/>
</dbReference>
<dbReference type="SMART" id="SM00179">
    <property type="entry name" value="EGF_CA"/>
    <property type="match status" value="29"/>
</dbReference>
<dbReference type="InterPro" id="IPR009030">
    <property type="entry name" value="Growth_fac_rcpt_cys_sf"/>
</dbReference>
<dbReference type="SUPFAM" id="SSF90193">
    <property type="entry name" value="Notch domain"/>
    <property type="match status" value="3"/>
</dbReference>
<feature type="disulfide bond" evidence="27">
    <location>
        <begin position="842"/>
        <end position="851"/>
    </location>
</feature>
<dbReference type="FunFam" id="2.10.25.10:FF:000109">
    <property type="entry name" value="Notch homolog 4, [Drosophila]"/>
    <property type="match status" value="1"/>
</dbReference>
<dbReference type="Pfam" id="PF07645">
    <property type="entry name" value="EGF_CA"/>
    <property type="match status" value="2"/>
</dbReference>
<evidence type="ECO:0000256" key="2">
    <source>
        <dbReference type="ARBA" id="ARBA00004251"/>
    </source>
</evidence>
<feature type="disulfide bond" evidence="25 27">
    <location>
        <begin position="440"/>
        <end position="449"/>
    </location>
</feature>
<reference evidence="33" key="3">
    <citation type="submission" date="2025-09" db="UniProtKB">
        <authorList>
            <consortium name="Ensembl"/>
        </authorList>
    </citation>
    <scope>IDENTIFICATION</scope>
</reference>
<dbReference type="InterPro" id="IPR001881">
    <property type="entry name" value="EGF-like_Ca-bd_dom"/>
</dbReference>
<dbReference type="SUPFAM" id="SSF48403">
    <property type="entry name" value="Ankyrin repeat"/>
    <property type="match status" value="1"/>
</dbReference>
<evidence type="ECO:0000256" key="15">
    <source>
        <dbReference type="ARBA" id="ARBA00023043"/>
    </source>
</evidence>
<feature type="compositionally biased region" description="Low complexity" evidence="28">
    <location>
        <begin position="2296"/>
        <end position="2311"/>
    </location>
</feature>
<dbReference type="FunFam" id="2.10.25.10:FF:000122">
    <property type="entry name" value="Protein crumbs homolog 2"/>
    <property type="match status" value="1"/>
</dbReference>
<feature type="disulfide bond" evidence="27">
    <location>
        <begin position="559"/>
        <end position="569"/>
    </location>
</feature>
<dbReference type="SUPFAM" id="SSF57196">
    <property type="entry name" value="EGF/Laminin"/>
    <property type="match status" value="16"/>
</dbReference>
<feature type="domain" description="EGF-like" evidence="31">
    <location>
        <begin position="218"/>
        <end position="255"/>
    </location>
</feature>
<feature type="disulfide bond" evidence="27">
    <location>
        <begin position="618"/>
        <end position="627"/>
    </location>
</feature>
<keyword evidence="8 29" id="KW-0812">Transmembrane</keyword>
<dbReference type="GO" id="GO:0045944">
    <property type="term" value="P:positive regulation of transcription by RNA polymerase II"/>
    <property type="evidence" value="ECO:0007669"/>
    <property type="project" value="UniProtKB-ARBA"/>
</dbReference>
<evidence type="ECO:0000256" key="24">
    <source>
        <dbReference type="PIRSR" id="PIRSR002279-1"/>
    </source>
</evidence>
<feature type="domain" description="EGF-like" evidence="31">
    <location>
        <begin position="1178"/>
        <end position="1216"/>
    </location>
</feature>
<evidence type="ECO:0000256" key="16">
    <source>
        <dbReference type="ARBA" id="ARBA00023136"/>
    </source>
</evidence>
<dbReference type="GeneTree" id="ENSGT00940000155030"/>
<feature type="disulfide bond" evidence="27">
    <location>
        <begin position="751"/>
        <end position="768"/>
    </location>
</feature>
<dbReference type="GO" id="GO:0006915">
    <property type="term" value="P:apoptotic process"/>
    <property type="evidence" value="ECO:0007669"/>
    <property type="project" value="InterPro"/>
</dbReference>
<dbReference type="InterPro" id="IPR000152">
    <property type="entry name" value="EGF-type_Asp/Asn_hydroxyl_site"/>
</dbReference>
<feature type="disulfide bond" evidence="27">
    <location>
        <begin position="128"/>
        <end position="137"/>
    </location>
</feature>
<reference evidence="33 34" key="1">
    <citation type="journal article" date="2011" name="Genome Biol. Evol.">
        <title>Integration of the genetic map and genome assembly of fugu facilitates insights into distinct features of genome evolution in teleosts and mammals.</title>
        <authorList>
            <person name="Kai W."/>
            <person name="Kikuchi K."/>
            <person name="Tohari S."/>
            <person name="Chew A.K."/>
            <person name="Tay A."/>
            <person name="Fujiwara A."/>
            <person name="Hosoya S."/>
            <person name="Suetake H."/>
            <person name="Naruse K."/>
            <person name="Brenner S."/>
            <person name="Suzuki Y."/>
            <person name="Venkatesh B."/>
        </authorList>
    </citation>
    <scope>NUCLEOTIDE SEQUENCE [LARGE SCALE GENOMIC DNA]</scope>
</reference>
<evidence type="ECO:0000256" key="22">
    <source>
        <dbReference type="ARBA" id="ARBA00023242"/>
    </source>
</evidence>
<dbReference type="InterPro" id="IPR002110">
    <property type="entry name" value="Ankyrin_rpt"/>
</dbReference>
<feature type="disulfide bond" evidence="27">
    <location>
        <begin position="634"/>
        <end position="644"/>
    </location>
</feature>
<dbReference type="GO" id="GO:0042063">
    <property type="term" value="P:gliogenesis"/>
    <property type="evidence" value="ECO:0007669"/>
    <property type="project" value="UniProtKB-ARBA"/>
</dbReference>
<feature type="domain" description="LNR" evidence="32">
    <location>
        <begin position="1337"/>
        <end position="1377"/>
    </location>
</feature>
<feature type="binding site" evidence="24">
    <location>
        <position position="469"/>
    </location>
    <ligand>
        <name>Ca(2+)</name>
        <dbReference type="ChEBI" id="CHEBI:29108"/>
        <label>2</label>
    </ligand>
</feature>
<accession>A0A674PP77</accession>
<dbReference type="SUPFAM" id="SSF57184">
    <property type="entry name" value="Growth factor receptor domain"/>
    <property type="match status" value="4"/>
</dbReference>
<feature type="disulfide bond" evidence="27">
    <location>
        <begin position="956"/>
        <end position="965"/>
    </location>
</feature>
<keyword evidence="12" id="KW-0914">Notch signaling pathway</keyword>
<keyword evidence="13 29" id="KW-1133">Transmembrane helix</keyword>
<comment type="subunit">
    <text evidence="23">Heterodimer of a C-terminal fragment N(TM) and a N-terminal fragment N(EC) which are probably linked by disulfide bonds. Interacts with MAML1, MAML2 and MAML3 which act as transcriptional coactivators for NOTCH3. Interacts with PSMA1. Interacts with HIF1AN.</text>
</comment>
<dbReference type="FunFam" id="2.10.25.10:FF:000230">
    <property type="entry name" value="Delta-like protein"/>
    <property type="match status" value="1"/>
</dbReference>
<dbReference type="Ensembl" id="ENSTRUT00000091299.1">
    <property type="protein sequence ID" value="ENSTRUP00000087406.1"/>
    <property type="gene ID" value="ENSTRUG00000017773.3"/>
</dbReference>
<evidence type="ECO:0000256" key="30">
    <source>
        <dbReference type="SAM" id="SignalP"/>
    </source>
</evidence>
<dbReference type="PROSITE" id="PS00022">
    <property type="entry name" value="EGF_1"/>
    <property type="match status" value="28"/>
</dbReference>
<dbReference type="GO" id="GO:0050793">
    <property type="term" value="P:regulation of developmental process"/>
    <property type="evidence" value="ECO:0007669"/>
    <property type="project" value="InterPro"/>
</dbReference>
<dbReference type="PROSITE" id="PS50026">
    <property type="entry name" value="EGF_3"/>
    <property type="match status" value="30"/>
</dbReference>
<keyword evidence="20" id="KW-0675">Receptor</keyword>
<dbReference type="GO" id="GO:0043235">
    <property type="term" value="C:receptor complex"/>
    <property type="evidence" value="ECO:0007669"/>
    <property type="project" value="InterPro"/>
</dbReference>
<dbReference type="Pfam" id="PF06816">
    <property type="entry name" value="NOD"/>
    <property type="match status" value="1"/>
</dbReference>
<feature type="disulfide bond" evidence="27">
    <location>
        <begin position="1187"/>
        <end position="1204"/>
    </location>
</feature>
<evidence type="ECO:0000256" key="7">
    <source>
        <dbReference type="ARBA" id="ARBA00022553"/>
    </source>
</evidence>
<feature type="domain" description="EGF-like" evidence="31">
    <location>
        <begin position="785"/>
        <end position="814"/>
    </location>
</feature>
<evidence type="ECO:0000256" key="1">
    <source>
        <dbReference type="ARBA" id="ARBA00004123"/>
    </source>
</evidence>
<dbReference type="FunFam" id="2.10.25.10:FF:000146">
    <property type="entry name" value="Putative neurogenic locus notch"/>
    <property type="match status" value="1"/>
</dbReference>
<dbReference type="InterPro" id="IPR000742">
    <property type="entry name" value="EGF"/>
</dbReference>
<dbReference type="PROSITE" id="PS50088">
    <property type="entry name" value="ANK_REPEAT"/>
    <property type="match status" value="4"/>
</dbReference>
<dbReference type="CDD" id="cd00054">
    <property type="entry name" value="EGF_CA"/>
    <property type="match status" value="22"/>
</dbReference>
<dbReference type="Pfam" id="PF12661">
    <property type="entry name" value="hEGF"/>
    <property type="match status" value="4"/>
</dbReference>
<evidence type="ECO:0000256" key="14">
    <source>
        <dbReference type="ARBA" id="ARBA00023015"/>
    </source>
</evidence>
<keyword evidence="24" id="KW-0106">Calcium</keyword>
<evidence type="ECO:0000256" key="6">
    <source>
        <dbReference type="ARBA" id="ARBA00022536"/>
    </source>
</evidence>
<feature type="domain" description="EGF-like" evidence="31">
    <location>
        <begin position="257"/>
        <end position="293"/>
    </location>
</feature>
<feature type="disulfide bond" evidence="27">
    <location>
        <begin position="1122"/>
        <end position="1131"/>
    </location>
</feature>
<feature type="disulfide bond" evidence="27">
    <location>
        <begin position="245"/>
        <end position="254"/>
    </location>
</feature>
<dbReference type="Gene3D" id="1.25.40.20">
    <property type="entry name" value="Ankyrin repeat-containing domain"/>
    <property type="match status" value="1"/>
</dbReference>
<feature type="binding site" evidence="24">
    <location>
        <position position="452"/>
    </location>
    <ligand>
        <name>Ca(2+)</name>
        <dbReference type="ChEBI" id="CHEBI:29108"/>
        <label>2</label>
    </ligand>
</feature>
<protein>
    <submittedName>
        <fullName evidence="33">Notch receptor 2</fullName>
    </submittedName>
</protein>
<dbReference type="FunFam" id="2.10.25.10:FF:000031">
    <property type="entry name" value="neurogenic locus notch homolog protein 3"/>
    <property type="match status" value="3"/>
</dbReference>
<evidence type="ECO:0000256" key="18">
    <source>
        <dbReference type="ARBA" id="ARBA00023159"/>
    </source>
</evidence>
<feature type="domain" description="EGF-like" evidence="31">
    <location>
        <begin position="178"/>
        <end position="216"/>
    </location>
</feature>
<evidence type="ECO:0000256" key="8">
    <source>
        <dbReference type="ARBA" id="ARBA00022692"/>
    </source>
</evidence>
<dbReference type="InterPro" id="IPR035993">
    <property type="entry name" value="Notch-like_dom_sf"/>
</dbReference>
<feature type="disulfide bond" evidence="27">
    <location>
        <begin position="361"/>
        <end position="370"/>
    </location>
</feature>
<feature type="disulfide bond" evidence="25">
    <location>
        <begin position="461"/>
        <end position="476"/>
    </location>
</feature>
<evidence type="ECO:0000256" key="29">
    <source>
        <dbReference type="SAM" id="Phobius"/>
    </source>
</evidence>
<dbReference type="InterPro" id="IPR018097">
    <property type="entry name" value="EGF_Ca-bd_CS"/>
</dbReference>
<feature type="domain" description="EGF-like" evidence="31">
    <location>
        <begin position="742"/>
        <end position="779"/>
    </location>
</feature>
<dbReference type="Gene3D" id="3.30.300.320">
    <property type="match status" value="1"/>
</dbReference>
<evidence type="ECO:0000256" key="26">
    <source>
        <dbReference type="PROSITE-ProRule" id="PRU00023"/>
    </source>
</evidence>
<dbReference type="Pfam" id="PF07684">
    <property type="entry name" value="NODP"/>
    <property type="match status" value="1"/>
</dbReference>
<dbReference type="InterPro" id="IPR010660">
    <property type="entry name" value="Notch_NOD_dom"/>
</dbReference>
<dbReference type="FunFam" id="2.10.25.10:FF:000123">
    <property type="entry name" value="Crumbs homolog 1 (Drosophila)"/>
    <property type="match status" value="1"/>
</dbReference>
<feature type="disulfide bond" evidence="27">
    <location>
        <begin position="1206"/>
        <end position="1215"/>
    </location>
</feature>
<feature type="compositionally biased region" description="Polar residues" evidence="28">
    <location>
        <begin position="2239"/>
        <end position="2250"/>
    </location>
</feature>
<feature type="domain" description="EGF-like" evidence="31">
    <location>
        <begin position="667"/>
        <end position="703"/>
    </location>
</feature>